<feature type="domain" description="BRCT" evidence="12">
    <location>
        <begin position="269"/>
        <end position="341"/>
    </location>
</feature>
<dbReference type="Pfam" id="PF00533">
    <property type="entry name" value="BRCT"/>
    <property type="match status" value="1"/>
</dbReference>
<dbReference type="InterPro" id="IPR036420">
    <property type="entry name" value="BRCT_dom_sf"/>
</dbReference>
<dbReference type="InterPro" id="IPR013083">
    <property type="entry name" value="Znf_RING/FYVE/PHD"/>
</dbReference>
<feature type="compositionally biased region" description="Low complexity" evidence="10">
    <location>
        <begin position="238"/>
        <end position="248"/>
    </location>
</feature>
<keyword evidence="6" id="KW-0862">Zinc</keyword>
<keyword evidence="2" id="KW-0479">Metal-binding</keyword>
<sequence length="552" mass="59006">MPRTKSTALRRRLRSAEPTSPLPASAPSTNESRHQSHLATDSTSPAGTSPAQAAPPPSTPTTSTTSSEKLPDTVAGLLLRLRSEVTCAICLSQLATPYATHCNHIFCKDCIFQSLNQKNTKCPLCNTRITKRALAPQESVAKVSQAVAAVIASYEAETGVPIDRFKNDMSREARDAGDNADTGPALLRLSPPTNLSQKYPHPIKDVATDSTGKPQTGVCPGDLRTKRRRATPARDCTAPPVSAASAGPSKRKQTNPTAPLNVEASMLRFVASNLSPKDTNALAQLATQMSGSVAHNVDVSVTHLIVAATNDRLVEKRTKKYLLALLHGCWIVTTDWVSAALASPNTPETDFEVQGDAKSGPIRGPTLAREAATQRITNQATGMDGRLFTGIRFYLDVRPGDNVSPSPDDIRECISAAGGVLLTATELMQLLADTEWVASGPPDDQSSIAETPAKSLRTVSRVTTSAVRPDIVFLTNPGGRSALSAQRRRWEKHLRSRCPKPEVRSSSAVSWTNAAVQLRLAADGVRSTTDALAVTTLPYTWALDTIAAYRII</sequence>
<evidence type="ECO:0000259" key="12">
    <source>
        <dbReference type="PROSITE" id="PS50172"/>
    </source>
</evidence>
<keyword evidence="7" id="KW-0234">DNA repair</keyword>
<evidence type="ECO:0000256" key="5">
    <source>
        <dbReference type="ARBA" id="ARBA00022771"/>
    </source>
</evidence>
<dbReference type="SUPFAM" id="SSF57850">
    <property type="entry name" value="RING/U-box"/>
    <property type="match status" value="1"/>
</dbReference>
<dbReference type="Gene3D" id="3.40.50.10190">
    <property type="entry name" value="BRCT domain"/>
    <property type="match status" value="1"/>
</dbReference>
<dbReference type="EMBL" id="JANBPT010000493">
    <property type="protein sequence ID" value="KAJ1918804.1"/>
    <property type="molecule type" value="Genomic_DNA"/>
</dbReference>
<evidence type="ECO:0000256" key="9">
    <source>
        <dbReference type="PROSITE-ProRule" id="PRU00175"/>
    </source>
</evidence>
<dbReference type="PROSITE" id="PS50172">
    <property type="entry name" value="BRCT"/>
    <property type="match status" value="1"/>
</dbReference>
<dbReference type="PROSITE" id="PS50089">
    <property type="entry name" value="ZF_RING_2"/>
    <property type="match status" value="1"/>
</dbReference>
<evidence type="ECO:0000256" key="3">
    <source>
        <dbReference type="ARBA" id="ARBA00022737"/>
    </source>
</evidence>
<keyword evidence="5 9" id="KW-0863">Zinc-finger</keyword>
<dbReference type="SMART" id="SM00184">
    <property type="entry name" value="RING"/>
    <property type="match status" value="1"/>
</dbReference>
<dbReference type="GO" id="GO:0005634">
    <property type="term" value="C:nucleus"/>
    <property type="evidence" value="ECO:0007669"/>
    <property type="project" value="UniProtKB-SubCell"/>
</dbReference>
<evidence type="ECO:0000259" key="11">
    <source>
        <dbReference type="PROSITE" id="PS50089"/>
    </source>
</evidence>
<reference evidence="13" key="1">
    <citation type="submission" date="2022-07" db="EMBL/GenBank/DDBJ databases">
        <title>Phylogenomic reconstructions and comparative analyses of Kickxellomycotina fungi.</title>
        <authorList>
            <person name="Reynolds N.K."/>
            <person name="Stajich J.E."/>
            <person name="Barry K."/>
            <person name="Grigoriev I.V."/>
            <person name="Crous P."/>
            <person name="Smith M.E."/>
        </authorList>
    </citation>
    <scope>NUCLEOTIDE SEQUENCE</scope>
    <source>
        <strain evidence="13">RSA 861</strain>
    </source>
</reference>
<proteinExistence type="predicted"/>
<feature type="region of interest" description="Disordered" evidence="10">
    <location>
        <begin position="1"/>
        <end position="69"/>
    </location>
</feature>
<dbReference type="OrthoDB" id="6270329at2759"/>
<evidence type="ECO:0000256" key="4">
    <source>
        <dbReference type="ARBA" id="ARBA00022763"/>
    </source>
</evidence>
<evidence type="ECO:0000256" key="1">
    <source>
        <dbReference type="ARBA" id="ARBA00004123"/>
    </source>
</evidence>
<dbReference type="Pfam" id="PF13923">
    <property type="entry name" value="zf-C3HC4_2"/>
    <property type="match status" value="1"/>
</dbReference>
<feature type="domain" description="RING-type" evidence="11">
    <location>
        <begin position="87"/>
        <end position="126"/>
    </location>
</feature>
<keyword evidence="4" id="KW-0227">DNA damage</keyword>
<dbReference type="GO" id="GO:0045944">
    <property type="term" value="P:positive regulation of transcription by RNA polymerase II"/>
    <property type="evidence" value="ECO:0007669"/>
    <property type="project" value="TreeGrafter"/>
</dbReference>
<evidence type="ECO:0000313" key="13">
    <source>
        <dbReference type="EMBL" id="KAJ1918804.1"/>
    </source>
</evidence>
<feature type="compositionally biased region" description="Low complexity" evidence="10">
    <location>
        <begin position="16"/>
        <end position="28"/>
    </location>
</feature>
<keyword evidence="14" id="KW-1185">Reference proteome</keyword>
<dbReference type="GO" id="GO:0008270">
    <property type="term" value="F:zinc ion binding"/>
    <property type="evidence" value="ECO:0007669"/>
    <property type="project" value="UniProtKB-KW"/>
</dbReference>
<comment type="subcellular location">
    <subcellularLocation>
        <location evidence="1">Nucleus</location>
    </subcellularLocation>
</comment>
<dbReference type="Gene3D" id="3.30.40.10">
    <property type="entry name" value="Zinc/RING finger domain, C3HC4 (zinc finger)"/>
    <property type="match status" value="1"/>
</dbReference>
<dbReference type="Proteomes" id="UP001150569">
    <property type="component" value="Unassembled WGS sequence"/>
</dbReference>
<gene>
    <name evidence="13" type="ORF">IWQ60_007410</name>
</gene>
<evidence type="ECO:0000256" key="7">
    <source>
        <dbReference type="ARBA" id="ARBA00023204"/>
    </source>
</evidence>
<dbReference type="AlphaFoldDB" id="A0A9W8DU49"/>
<dbReference type="SUPFAM" id="SSF52113">
    <property type="entry name" value="BRCT domain"/>
    <property type="match status" value="1"/>
</dbReference>
<dbReference type="InterPro" id="IPR031099">
    <property type="entry name" value="BRCA1-associated"/>
</dbReference>
<dbReference type="InterPro" id="IPR001357">
    <property type="entry name" value="BRCT_dom"/>
</dbReference>
<dbReference type="PANTHER" id="PTHR13763:SF0">
    <property type="entry name" value="BREAST CANCER TYPE 1 SUSCEPTIBILITY PROTEIN"/>
    <property type="match status" value="1"/>
</dbReference>
<protein>
    <recommendedName>
        <fullName evidence="15">RING-type E3 ubiquitin transferase BRCA1</fullName>
    </recommendedName>
</protein>
<keyword evidence="8" id="KW-0539">Nucleus</keyword>
<organism evidence="13 14">
    <name type="scientific">Tieghemiomyces parasiticus</name>
    <dbReference type="NCBI Taxonomy" id="78921"/>
    <lineage>
        <taxon>Eukaryota</taxon>
        <taxon>Fungi</taxon>
        <taxon>Fungi incertae sedis</taxon>
        <taxon>Zoopagomycota</taxon>
        <taxon>Kickxellomycotina</taxon>
        <taxon>Dimargaritomycetes</taxon>
        <taxon>Dimargaritales</taxon>
        <taxon>Dimargaritaceae</taxon>
        <taxon>Tieghemiomyces</taxon>
    </lineage>
</organism>
<dbReference type="GO" id="GO:0000724">
    <property type="term" value="P:double-strand break repair via homologous recombination"/>
    <property type="evidence" value="ECO:0007669"/>
    <property type="project" value="TreeGrafter"/>
</dbReference>
<evidence type="ECO:0000256" key="2">
    <source>
        <dbReference type="ARBA" id="ARBA00022723"/>
    </source>
</evidence>
<evidence type="ECO:0000313" key="14">
    <source>
        <dbReference type="Proteomes" id="UP001150569"/>
    </source>
</evidence>
<evidence type="ECO:0000256" key="10">
    <source>
        <dbReference type="SAM" id="MobiDB-lite"/>
    </source>
</evidence>
<comment type="caution">
    <text evidence="13">The sequence shown here is derived from an EMBL/GenBank/DDBJ whole genome shotgun (WGS) entry which is preliminary data.</text>
</comment>
<name>A0A9W8DU49_9FUNG</name>
<dbReference type="PROSITE" id="PS00518">
    <property type="entry name" value="ZF_RING_1"/>
    <property type="match status" value="1"/>
</dbReference>
<keyword evidence="3" id="KW-0677">Repeat</keyword>
<accession>A0A9W8DU49</accession>
<dbReference type="InterPro" id="IPR001841">
    <property type="entry name" value="Znf_RING"/>
</dbReference>
<dbReference type="PANTHER" id="PTHR13763">
    <property type="entry name" value="BREAST CANCER TYPE 1 SUSCEPTIBILITY PROTEIN BRCA1"/>
    <property type="match status" value="1"/>
</dbReference>
<dbReference type="SMART" id="SM00292">
    <property type="entry name" value="BRCT"/>
    <property type="match status" value="1"/>
</dbReference>
<dbReference type="InterPro" id="IPR017907">
    <property type="entry name" value="Znf_RING_CS"/>
</dbReference>
<evidence type="ECO:0000256" key="6">
    <source>
        <dbReference type="ARBA" id="ARBA00022833"/>
    </source>
</evidence>
<dbReference type="GO" id="GO:0004842">
    <property type="term" value="F:ubiquitin-protein transferase activity"/>
    <property type="evidence" value="ECO:0007669"/>
    <property type="project" value="TreeGrafter"/>
</dbReference>
<evidence type="ECO:0008006" key="15">
    <source>
        <dbReference type="Google" id="ProtNLM"/>
    </source>
</evidence>
<feature type="region of interest" description="Disordered" evidence="10">
    <location>
        <begin position="172"/>
        <end position="259"/>
    </location>
</feature>
<feature type="compositionally biased region" description="Low complexity" evidence="10">
    <location>
        <begin position="42"/>
        <end position="52"/>
    </location>
</feature>
<evidence type="ECO:0000256" key="8">
    <source>
        <dbReference type="ARBA" id="ARBA00023242"/>
    </source>
</evidence>